<name>A0A8T0BZB7_SILME</name>
<dbReference type="SUPFAM" id="SSF50978">
    <property type="entry name" value="WD40 repeat-like"/>
    <property type="match status" value="1"/>
</dbReference>
<dbReference type="EMBL" id="JABFDY010000002">
    <property type="protein sequence ID" value="KAF7710967.1"/>
    <property type="molecule type" value="Genomic_DNA"/>
</dbReference>
<dbReference type="InterPro" id="IPR039694">
    <property type="entry name" value="WDR11"/>
</dbReference>
<comment type="caution">
    <text evidence="1">The sequence shown here is derived from an EMBL/GenBank/DDBJ whole genome shotgun (WGS) entry which is preliminary data.</text>
</comment>
<reference evidence="1" key="1">
    <citation type="submission" date="2020-08" db="EMBL/GenBank/DDBJ databases">
        <title>Chromosome-level assembly of Southern catfish (Silurus meridionalis) provides insights into visual adaptation to the nocturnal and benthic lifestyles.</title>
        <authorList>
            <person name="Zhang Y."/>
            <person name="Wang D."/>
            <person name="Peng Z."/>
        </authorList>
    </citation>
    <scope>NUCLEOTIDE SEQUENCE</scope>
    <source>
        <strain evidence="1">SWU-2019-XX</strain>
        <tissue evidence="1">Muscle</tissue>
    </source>
</reference>
<dbReference type="PANTHER" id="PTHR14593:SF5">
    <property type="entry name" value="WD REPEAT-CONTAINING PROTEIN 11"/>
    <property type="match status" value="1"/>
</dbReference>
<organism evidence="1 2">
    <name type="scientific">Silurus meridionalis</name>
    <name type="common">Southern catfish</name>
    <name type="synonym">Silurus soldatovi meridionalis</name>
    <dbReference type="NCBI Taxonomy" id="175797"/>
    <lineage>
        <taxon>Eukaryota</taxon>
        <taxon>Metazoa</taxon>
        <taxon>Chordata</taxon>
        <taxon>Craniata</taxon>
        <taxon>Vertebrata</taxon>
        <taxon>Euteleostomi</taxon>
        <taxon>Actinopterygii</taxon>
        <taxon>Neopterygii</taxon>
        <taxon>Teleostei</taxon>
        <taxon>Ostariophysi</taxon>
        <taxon>Siluriformes</taxon>
        <taxon>Siluridae</taxon>
        <taxon>Silurus</taxon>
    </lineage>
</organism>
<evidence type="ECO:0000313" key="2">
    <source>
        <dbReference type="Proteomes" id="UP000606274"/>
    </source>
</evidence>
<gene>
    <name evidence="1" type="ORF">HF521_009839</name>
</gene>
<dbReference type="AlphaFoldDB" id="A0A8T0BZB7"/>
<dbReference type="Gene3D" id="2.130.10.10">
    <property type="entry name" value="YVTN repeat-like/Quinoprotein amine dehydrogenase"/>
    <property type="match status" value="1"/>
</dbReference>
<keyword evidence="2" id="KW-1185">Reference proteome</keyword>
<proteinExistence type="predicted"/>
<sequence>MCPPLTTKNIQHYQPLLAVGSSNGSVLVYNLTSGLLHKELSVHSCEVRAAAYRQSLGLIHSHSVNERAYDFDPHNEAGRSNQLSR</sequence>
<dbReference type="PANTHER" id="PTHR14593">
    <property type="entry name" value="WD REPEAT-CONTAINING PROTEIN 11"/>
    <property type="match status" value="1"/>
</dbReference>
<dbReference type="InterPro" id="IPR036322">
    <property type="entry name" value="WD40_repeat_dom_sf"/>
</dbReference>
<evidence type="ECO:0000313" key="1">
    <source>
        <dbReference type="EMBL" id="KAF7710967.1"/>
    </source>
</evidence>
<dbReference type="InterPro" id="IPR015943">
    <property type="entry name" value="WD40/YVTN_repeat-like_dom_sf"/>
</dbReference>
<protein>
    <submittedName>
        <fullName evidence="1">Uncharacterized protein</fullName>
    </submittedName>
</protein>
<dbReference type="GO" id="GO:0005737">
    <property type="term" value="C:cytoplasm"/>
    <property type="evidence" value="ECO:0007669"/>
    <property type="project" value="TreeGrafter"/>
</dbReference>
<accession>A0A8T0BZB7</accession>
<dbReference type="Proteomes" id="UP000606274">
    <property type="component" value="Unassembled WGS sequence"/>
</dbReference>